<comment type="caution">
    <text evidence="3">The sequence shown here is derived from an EMBL/GenBank/DDBJ whole genome shotgun (WGS) entry which is preliminary data.</text>
</comment>
<evidence type="ECO:0000313" key="3">
    <source>
        <dbReference type="EMBL" id="MBS7824267.1"/>
    </source>
</evidence>
<dbReference type="AlphaFoldDB" id="A0AB35BWR7"/>
<name>A0AB35BWR7_9GAMM</name>
<accession>A0AB35BWR7</accession>
<dbReference type="Gene3D" id="2.20.200.10">
    <property type="entry name" value="Outer membrane efflux proteins (OEP)"/>
    <property type="match status" value="1"/>
</dbReference>
<dbReference type="SUPFAM" id="SSF56954">
    <property type="entry name" value="Outer membrane efflux proteins (OEP)"/>
    <property type="match status" value="1"/>
</dbReference>
<dbReference type="Gene3D" id="1.20.1600.10">
    <property type="entry name" value="Outer membrane efflux proteins (OEP)"/>
    <property type="match status" value="1"/>
</dbReference>
<dbReference type="InterPro" id="IPR010131">
    <property type="entry name" value="MdtP/NodT-like"/>
</dbReference>
<keyword evidence="2" id="KW-0564">Palmitate</keyword>
<protein>
    <submittedName>
        <fullName evidence="3">Efflux transporter outer membrane subunit</fullName>
    </submittedName>
</protein>
<keyword evidence="2" id="KW-0449">Lipoprotein</keyword>
<evidence type="ECO:0000313" key="4">
    <source>
        <dbReference type="Proteomes" id="UP000680020"/>
    </source>
</evidence>
<dbReference type="Pfam" id="PF02321">
    <property type="entry name" value="OEP"/>
    <property type="match status" value="2"/>
</dbReference>
<evidence type="ECO:0000256" key="1">
    <source>
        <dbReference type="ARBA" id="ARBA00007613"/>
    </source>
</evidence>
<keyword evidence="2" id="KW-1134">Transmembrane beta strand</keyword>
<dbReference type="Proteomes" id="UP000680020">
    <property type="component" value="Unassembled WGS sequence"/>
</dbReference>
<organism evidence="3 4">
    <name type="scientific">Wohlfahrtiimonas chitiniclastica</name>
    <dbReference type="NCBI Taxonomy" id="400946"/>
    <lineage>
        <taxon>Bacteria</taxon>
        <taxon>Pseudomonadati</taxon>
        <taxon>Pseudomonadota</taxon>
        <taxon>Gammaproteobacteria</taxon>
        <taxon>Cardiobacteriales</taxon>
        <taxon>Ignatzschineriaceae</taxon>
        <taxon>Wohlfahrtiimonas</taxon>
    </lineage>
</organism>
<dbReference type="InterPro" id="IPR003423">
    <property type="entry name" value="OMP_efflux"/>
</dbReference>
<dbReference type="PANTHER" id="PTHR30203">
    <property type="entry name" value="OUTER MEMBRANE CATION EFFLUX PROTEIN"/>
    <property type="match status" value="1"/>
</dbReference>
<proteinExistence type="inferred from homology"/>
<dbReference type="NCBIfam" id="TIGR01845">
    <property type="entry name" value="outer_NodT"/>
    <property type="match status" value="1"/>
</dbReference>
<keyword evidence="2" id="KW-0812">Transmembrane</keyword>
<sequence>MKKLPLYLMLTAVLSACSLAPDYQRPPLPVANSFPGEPAKANEIKVKAAEIGWKQYFKDPRLQEYISAALANNRDLRIAMLNVEQARIAYGITISDRLPGINAQGGYSRAKNGDNPLTGRSNITEGYKIGGGISAFELDFFGKFASLSDAAQNQYLASVEGQKAAHIALVAQVARSYIQLKTAEEQLNLARETSRTYNASYQLVKQQVEAGIANDLDLAQSEAQLYSSKVAVASAERAVLQLNNALNLVVGKTIAPHARGYAIGSQKILGKLPAGLPSEVLLSHPDVMAAEYQLMASNANIGAARAAFFPSISLTTTIGSMSEKFSDLFKAPGETWSFAPQISIPIFNWGKIKSNYDLSLVRKDVGIATYEKAIQTAFTNVANGLQSQKPLQRQLAAQVKLVATTKESLRLAQLLYDNGIASYLNVLDAQRSHFQARNGLLSTYQEQILNGISLYVALGGGLYEDTVSNTEPMFEEVK</sequence>
<reference evidence="3" key="1">
    <citation type="submission" date="2021-03" db="EMBL/GenBank/DDBJ databases">
        <title>Identification and antibiotic profiling of Wohlfahrtiimonas chitiniclastica, an underestimated human pathogen.</title>
        <authorList>
            <person name="Kopf A."/>
            <person name="Bunk B."/>
            <person name="Coldewey S."/>
            <person name="Gunzer F."/>
            <person name="Riedel T."/>
            <person name="Schroettner P."/>
        </authorList>
    </citation>
    <scope>NUCLEOTIDE SEQUENCE</scope>
    <source>
        <strain evidence="3">DSM 100917</strain>
    </source>
</reference>
<gene>
    <name evidence="3" type="ORF">J7561_03495</name>
</gene>
<feature type="signal peptide" evidence="2">
    <location>
        <begin position="1"/>
        <end position="20"/>
    </location>
</feature>
<evidence type="ECO:0000256" key="2">
    <source>
        <dbReference type="RuleBase" id="RU362097"/>
    </source>
</evidence>
<keyword evidence="2" id="KW-0472">Membrane</keyword>
<dbReference type="EMBL" id="JAGIBU010000002">
    <property type="protein sequence ID" value="MBS7824267.1"/>
    <property type="molecule type" value="Genomic_DNA"/>
</dbReference>
<comment type="similarity">
    <text evidence="1 2">Belongs to the outer membrane factor (OMF) (TC 1.B.17) family.</text>
</comment>
<dbReference type="GO" id="GO:0009279">
    <property type="term" value="C:cell outer membrane"/>
    <property type="evidence" value="ECO:0007669"/>
    <property type="project" value="UniProtKB-SubCell"/>
</dbReference>
<dbReference type="PANTHER" id="PTHR30203:SF32">
    <property type="entry name" value="CATION EFFLUX SYSTEM PROTEIN CUSC"/>
    <property type="match status" value="1"/>
</dbReference>
<dbReference type="GO" id="GO:0015562">
    <property type="term" value="F:efflux transmembrane transporter activity"/>
    <property type="evidence" value="ECO:0007669"/>
    <property type="project" value="InterPro"/>
</dbReference>
<feature type="chain" id="PRO_5044046771" evidence="2">
    <location>
        <begin position="21"/>
        <end position="478"/>
    </location>
</feature>
<comment type="subcellular location">
    <subcellularLocation>
        <location evidence="2">Cell outer membrane</location>
        <topology evidence="2">Lipid-anchor</topology>
    </subcellularLocation>
</comment>
<keyword evidence="2" id="KW-0732">Signal</keyword>
<dbReference type="PROSITE" id="PS51257">
    <property type="entry name" value="PROKAR_LIPOPROTEIN"/>
    <property type="match status" value="1"/>
</dbReference>
<dbReference type="RefSeq" id="WP_008315534.1">
    <property type="nucleotide sequence ID" value="NZ_JAGIBS010000002.1"/>
</dbReference>